<keyword evidence="4" id="KW-1185">Reference proteome</keyword>
<dbReference type="InterPro" id="IPR036291">
    <property type="entry name" value="NAD(P)-bd_dom_sf"/>
</dbReference>
<sequence length="318" mass="35408">MASQNRILVLGPTGAIGRHVVWASIKAGNPTYALIRKTPGDINKPSLVAAANPESKEELLQSFKAAGVILLEGDMNDHEALVKAIKQVDTVICTFGRLLILDQVKIIKAIKEAGNVKRFFPSEFGLDVDRHDAVDPVRPVFDEKASIRRVVEAEGVPYTYLCCHAFTGYFLRNLAQFDATEPPRDKVIILGDGNVKGAYVTEADVGTYTIRAANDPRTLNKAVHIRLPHNYLTSNEVVSLWEKKIGKTLEKSYISEEKVLKDINVSTFPHNYLLALYHSQQIKGDAVYEIDPAKDAEAYDLYPDVKYTTADEYLDQFV</sequence>
<gene>
    <name evidence="5" type="primary">IFR</name>
</gene>
<dbReference type="KEGG" id="cam:101508729"/>
<dbReference type="PANTHER" id="PTHR43349:SF53">
    <property type="entry name" value="ISOFLAVONE REDUCTASE"/>
    <property type="match status" value="1"/>
</dbReference>
<keyword evidence="1" id="KW-0521">NADP</keyword>
<dbReference type="GO" id="GO:0047526">
    <property type="term" value="F:2'-hydroxyisoflavone reductase activity"/>
    <property type="evidence" value="ECO:0007669"/>
    <property type="project" value="UniProtKB-EC"/>
</dbReference>
<evidence type="ECO:0000259" key="3">
    <source>
        <dbReference type="Pfam" id="PF05368"/>
    </source>
</evidence>
<dbReference type="InterPro" id="IPR045312">
    <property type="entry name" value="PCBER-like"/>
</dbReference>
<dbReference type="SUPFAM" id="SSF51735">
    <property type="entry name" value="NAD(P)-binding Rossmann-fold domains"/>
    <property type="match status" value="1"/>
</dbReference>
<dbReference type="OrthoDB" id="419598at2759"/>
<dbReference type="Pfam" id="PF05368">
    <property type="entry name" value="NmrA"/>
    <property type="match status" value="1"/>
</dbReference>
<dbReference type="SMR" id="A0A1S2X901"/>
<protein>
    <submittedName>
        <fullName evidence="5">isoflavone reductase</fullName>
        <ecNumber evidence="5">1.3.1.45</ecNumber>
    </submittedName>
</protein>
<proteinExistence type="predicted"/>
<evidence type="ECO:0000313" key="5">
    <source>
        <dbReference type="RefSeq" id="NP_001266030.1"/>
    </source>
</evidence>
<name>A0A1S2X901_CICAR</name>
<keyword evidence="2" id="KW-0560">Oxidoreductase</keyword>
<feature type="domain" description="NmrA-like" evidence="3">
    <location>
        <begin position="4"/>
        <end position="314"/>
    </location>
</feature>
<reference evidence="5" key="3">
    <citation type="submission" date="2017-02" db="UniProtKB">
        <authorList>
            <consortium name="RefSeq"/>
        </authorList>
    </citation>
    <scope>IDENTIFICATION</scope>
</reference>
<dbReference type="InterPro" id="IPR050608">
    <property type="entry name" value="NmrA-type/Isoflavone_red_sf"/>
</dbReference>
<dbReference type="AlphaFoldDB" id="A0A1S2X901"/>
<dbReference type="GeneID" id="101508729"/>
<dbReference type="CDD" id="cd05259">
    <property type="entry name" value="PCBER_SDR_a"/>
    <property type="match status" value="1"/>
</dbReference>
<dbReference type="Gene3D" id="3.90.25.10">
    <property type="entry name" value="UDP-galactose 4-epimerase, domain 1"/>
    <property type="match status" value="1"/>
</dbReference>
<evidence type="ECO:0000313" key="4">
    <source>
        <dbReference type="Proteomes" id="UP000087171"/>
    </source>
</evidence>
<dbReference type="EC" id="1.3.1.45" evidence="5"/>
<dbReference type="InterPro" id="IPR008030">
    <property type="entry name" value="NmrA-like"/>
</dbReference>
<dbReference type="Proteomes" id="UP000087171">
    <property type="component" value="Chromosome Ca8"/>
</dbReference>
<accession>A0A1S2X901</accession>
<evidence type="ECO:0000256" key="1">
    <source>
        <dbReference type="ARBA" id="ARBA00022857"/>
    </source>
</evidence>
<dbReference type="RefSeq" id="NP_001266030.1">
    <property type="nucleotide sequence ID" value="NM_001279101.1"/>
</dbReference>
<reference evidence="4" key="2">
    <citation type="journal article" date="2013" name="Nat. Biotechnol.">
        <title>Draft genome sequence of chickpea (Cicer arietinum) provides a resource for trait improvement.</title>
        <authorList>
            <person name="Varshney R.K."/>
            <person name="Song C."/>
            <person name="Saxena R.K."/>
            <person name="Azam S."/>
            <person name="Yu S."/>
            <person name="Sharpe A.G."/>
            <person name="Cannon S."/>
            <person name="Baek J."/>
            <person name="Rosen B.D."/>
            <person name="Tar'an B."/>
            <person name="Millan T."/>
            <person name="Zhang X."/>
            <person name="Ramsay L.D."/>
            <person name="Iwata A."/>
            <person name="Wang Y."/>
            <person name="Nelson W."/>
            <person name="Farmer A.D."/>
            <person name="Gaur P.M."/>
            <person name="Soderlund C."/>
            <person name="Penmetsa R.V."/>
            <person name="Xu C."/>
            <person name="Bharti A.K."/>
            <person name="He W."/>
            <person name="Winter P."/>
            <person name="Zhao S."/>
            <person name="Hane J.K."/>
            <person name="Carrasquilla-Garcia N."/>
            <person name="Condie J.A."/>
            <person name="Upadhyaya H.D."/>
            <person name="Luo M.C."/>
            <person name="Thudi M."/>
            <person name="Gowda C.L."/>
            <person name="Singh N.P."/>
            <person name="Lichtenzveig J."/>
            <person name="Gali K.K."/>
            <person name="Rubio J."/>
            <person name="Nadarajan N."/>
            <person name="Dolezel J."/>
            <person name="Bansal K.C."/>
            <person name="Xu X."/>
            <person name="Edwards D."/>
            <person name="Zhang G."/>
            <person name="Kahl G."/>
            <person name="Gil J."/>
            <person name="Singh K.B."/>
            <person name="Datta S.K."/>
            <person name="Jackson S.A."/>
            <person name="Wang J."/>
            <person name="Cook D.R."/>
        </authorList>
    </citation>
    <scope>NUCLEOTIDE SEQUENCE [LARGE SCALE GENOMIC DNA]</scope>
    <source>
        <strain evidence="4">cv. CDC Frontier</strain>
    </source>
</reference>
<dbReference type="PANTHER" id="PTHR43349">
    <property type="entry name" value="PINORESINOL REDUCTASE-RELATED"/>
    <property type="match status" value="1"/>
</dbReference>
<dbReference type="GO" id="GO:0009807">
    <property type="term" value="P:lignan biosynthetic process"/>
    <property type="evidence" value="ECO:0007669"/>
    <property type="project" value="UniProtKB-ARBA"/>
</dbReference>
<organism evidence="4 5">
    <name type="scientific">Cicer arietinum</name>
    <name type="common">Chickpea</name>
    <name type="synonym">Garbanzo</name>
    <dbReference type="NCBI Taxonomy" id="3827"/>
    <lineage>
        <taxon>Eukaryota</taxon>
        <taxon>Viridiplantae</taxon>
        <taxon>Streptophyta</taxon>
        <taxon>Embryophyta</taxon>
        <taxon>Tracheophyta</taxon>
        <taxon>Spermatophyta</taxon>
        <taxon>Magnoliopsida</taxon>
        <taxon>eudicotyledons</taxon>
        <taxon>Gunneridae</taxon>
        <taxon>Pentapetalae</taxon>
        <taxon>rosids</taxon>
        <taxon>fabids</taxon>
        <taxon>Fabales</taxon>
        <taxon>Fabaceae</taxon>
        <taxon>Papilionoideae</taxon>
        <taxon>50 kb inversion clade</taxon>
        <taxon>NPAAA clade</taxon>
        <taxon>Hologalegina</taxon>
        <taxon>IRL clade</taxon>
        <taxon>Cicereae</taxon>
        <taxon>Cicer</taxon>
    </lineage>
</organism>
<reference evidence="5" key="1">
    <citation type="journal article" date="1991" name="Eur. J. Biochem.">
        <title>Pterocarpan phytoalexin biosynthesis in elicitor-challenged chickpea (Cicer arietinum L.) cell cultures. Purification, characterization and cDNA cloning of NADPH:isoflavone oxidoreductase.</title>
        <authorList>
            <person name="Tiemann K."/>
            <person name="Inze D."/>
            <person name="Van Montagu M."/>
            <person name="Barz W."/>
        </authorList>
    </citation>
    <scope>NUCLEOTIDE SEQUENCE</scope>
</reference>
<dbReference type="Gene3D" id="3.40.50.720">
    <property type="entry name" value="NAD(P)-binding Rossmann-like Domain"/>
    <property type="match status" value="1"/>
</dbReference>
<evidence type="ECO:0000256" key="2">
    <source>
        <dbReference type="ARBA" id="ARBA00023002"/>
    </source>
</evidence>